<evidence type="ECO:0000313" key="1">
    <source>
        <dbReference type="EMBL" id="AGH16919.1"/>
    </source>
</evidence>
<keyword evidence="2" id="KW-1185">Reference proteome</keyword>
<name>A0ABM5NEB5_LIBAS</name>
<sequence length="65" mass="7521">MKKKKIFDSSKISFSSGADIDLLASRWQNSSKKLKIVKDAIDYVLDTQREALNAEILKFWKRVCN</sequence>
<dbReference type="EMBL" id="CP004005">
    <property type="protein sequence ID" value="AGH16919.1"/>
    <property type="molecule type" value="Genomic_DNA"/>
</dbReference>
<accession>A0ABM5NEB5</accession>
<proteinExistence type="predicted"/>
<reference evidence="1 2" key="1">
    <citation type="journal article" date="2013" name="Genome Announc.">
        <title>Complete Genome Sequence of a Chinese Strain of 'Candidatus Liberibacter asiaticus'.</title>
        <authorList>
            <person name="Lin H."/>
            <person name="Han C.S."/>
            <person name="Liu B."/>
            <person name="Lou B."/>
            <person name="Bai X."/>
            <person name="Deng C."/>
            <person name="Civerolo E.L."/>
            <person name="Gupta G."/>
        </authorList>
    </citation>
    <scope>NUCLEOTIDE SEQUENCE [LARGE SCALE GENOMIC DNA]</scope>
    <source>
        <strain evidence="2">gxpsy</strain>
    </source>
</reference>
<gene>
    <name evidence="1" type="ORF">WSI_02745</name>
</gene>
<evidence type="ECO:0000313" key="2">
    <source>
        <dbReference type="Proteomes" id="UP000011820"/>
    </source>
</evidence>
<organism evidence="1 2">
    <name type="scientific">Candidatus Liberibacter asiaticus str. gxpsy</name>
    <dbReference type="NCBI Taxonomy" id="1174529"/>
    <lineage>
        <taxon>Bacteria</taxon>
        <taxon>Pseudomonadati</taxon>
        <taxon>Pseudomonadota</taxon>
        <taxon>Alphaproteobacteria</taxon>
        <taxon>Hyphomicrobiales</taxon>
        <taxon>Rhizobiaceae</taxon>
        <taxon>Liberibacter</taxon>
    </lineage>
</organism>
<protein>
    <submittedName>
        <fullName evidence="1">Uncharacterized protein</fullName>
    </submittedName>
</protein>
<dbReference type="Proteomes" id="UP000011820">
    <property type="component" value="Chromosome"/>
</dbReference>